<dbReference type="OMA" id="VEDWVNC"/>
<dbReference type="Pfam" id="PF09353">
    <property type="entry name" value="DUF1995"/>
    <property type="match status" value="1"/>
</dbReference>
<dbReference type="EMBL" id="JAGTXO010000002">
    <property type="protein sequence ID" value="KAG8469435.1"/>
    <property type="molecule type" value="Genomic_DNA"/>
</dbReference>
<organism evidence="2 3">
    <name type="scientific">Diacronema lutheri</name>
    <name type="common">Unicellular marine alga</name>
    <name type="synonym">Monochrysis lutheri</name>
    <dbReference type="NCBI Taxonomy" id="2081491"/>
    <lineage>
        <taxon>Eukaryota</taxon>
        <taxon>Haptista</taxon>
        <taxon>Haptophyta</taxon>
        <taxon>Pavlovophyceae</taxon>
        <taxon>Pavlovales</taxon>
        <taxon>Pavlovaceae</taxon>
        <taxon>Diacronema</taxon>
    </lineage>
</organism>
<dbReference type="PANTHER" id="PTHR34051:SF2">
    <property type="entry name" value="PROTEIN LPA3"/>
    <property type="match status" value="1"/>
</dbReference>
<dbReference type="PANTHER" id="PTHR34051">
    <property type="entry name" value="PROTEIN LOW PSII ACCUMULATION 3, CHLOROPLASTIC"/>
    <property type="match status" value="1"/>
</dbReference>
<gene>
    <name evidence="2" type="ORF">KFE25_005890</name>
</gene>
<protein>
    <recommendedName>
        <fullName evidence="1">DUF1995 domain-containing protein</fullName>
    </recommendedName>
</protein>
<feature type="domain" description="DUF1995" evidence="1">
    <location>
        <begin position="23"/>
        <end position="275"/>
    </location>
</feature>
<evidence type="ECO:0000259" key="1">
    <source>
        <dbReference type="Pfam" id="PF09353"/>
    </source>
</evidence>
<proteinExistence type="predicted"/>
<dbReference type="InterPro" id="IPR018962">
    <property type="entry name" value="DUF1995"/>
</dbReference>
<evidence type="ECO:0000313" key="3">
    <source>
        <dbReference type="Proteomes" id="UP000751190"/>
    </source>
</evidence>
<comment type="caution">
    <text evidence="2">The sequence shown here is derived from an EMBL/GenBank/DDBJ whole genome shotgun (WGS) entry which is preliminary data.</text>
</comment>
<dbReference type="InterPro" id="IPR044687">
    <property type="entry name" value="LPA3"/>
</dbReference>
<name>A0A8J5Y162_DIALT</name>
<keyword evidence="3" id="KW-1185">Reference proteome</keyword>
<dbReference type="OrthoDB" id="199922at2759"/>
<sequence>MLPPGINPFARGDAGASMARARVLADVSAAITRARQAGVSLMEVEFPAQALIGKTQFDDFSNIEMLNANRDFAFELVPLLGLGGELLVCLLDEAECKLALEAYPGSAYASASAMPLSAAALLYSGRQAGNSWLDSALSAFMPKAEAAATGASGVPPKALRLVVQPCEEGRVDDWLNMELLNEGAGQGVPIVCLNGYLDKQRSGYYPKWQFPDVTRCGAEFLARFDPVYFLKPMQVKGRVGWILRVHGEPWQLFAQERERAVLLQTFDSRPSYDEARDCLLRAGSASAASTAGPG</sequence>
<dbReference type="Proteomes" id="UP000751190">
    <property type="component" value="Unassembled WGS sequence"/>
</dbReference>
<accession>A0A8J5Y162</accession>
<evidence type="ECO:0000313" key="2">
    <source>
        <dbReference type="EMBL" id="KAG8469435.1"/>
    </source>
</evidence>
<dbReference type="AlphaFoldDB" id="A0A8J5Y162"/>
<reference evidence="2" key="1">
    <citation type="submission" date="2021-05" db="EMBL/GenBank/DDBJ databases">
        <title>The genome of the haptophyte Pavlova lutheri (Diacronema luteri, Pavlovales) - a model for lipid biosynthesis in eukaryotic algae.</title>
        <authorList>
            <person name="Hulatt C.J."/>
            <person name="Posewitz M.C."/>
        </authorList>
    </citation>
    <scope>NUCLEOTIDE SEQUENCE</scope>
    <source>
        <strain evidence="2">NIVA-4/92</strain>
    </source>
</reference>